<dbReference type="SUPFAM" id="SSF53098">
    <property type="entry name" value="Ribonuclease H-like"/>
    <property type="match status" value="1"/>
</dbReference>
<dbReference type="Pfam" id="PF18701">
    <property type="entry name" value="DUF5641"/>
    <property type="match status" value="1"/>
</dbReference>
<evidence type="ECO:0000259" key="2">
    <source>
        <dbReference type="PROSITE" id="PS50994"/>
    </source>
</evidence>
<organism evidence="3 5">
    <name type="scientific">Parnassius mnemosyne</name>
    <name type="common">clouded apollo</name>
    <dbReference type="NCBI Taxonomy" id="213953"/>
    <lineage>
        <taxon>Eukaryota</taxon>
        <taxon>Metazoa</taxon>
        <taxon>Ecdysozoa</taxon>
        <taxon>Arthropoda</taxon>
        <taxon>Hexapoda</taxon>
        <taxon>Insecta</taxon>
        <taxon>Pterygota</taxon>
        <taxon>Neoptera</taxon>
        <taxon>Endopterygota</taxon>
        <taxon>Lepidoptera</taxon>
        <taxon>Glossata</taxon>
        <taxon>Ditrysia</taxon>
        <taxon>Papilionoidea</taxon>
        <taxon>Papilionidae</taxon>
        <taxon>Parnassiinae</taxon>
        <taxon>Parnassini</taxon>
        <taxon>Parnassius</taxon>
        <taxon>Driopa</taxon>
    </lineage>
</organism>
<sequence length="1772" mass="200972">MTEKGAGKDRRLMQIKLLEAKRQLYFSQINKTFQLSSKTDEKSRHNFLSQARAVDQLRKEFVTLVDDINLLNLEVYPDYSINYQPLSAFDDLYYFIKDILNSMERPNPQSQAVTHAINQEHTIKIPRIELPIFDGELQNFPYFYETFKRVIHENKTLTDSERIHYLMSHLSGKAKHICAGIIPAADNYVIIWQTLQDKYKDNRALATTYLNQLFALKNINGPSAINLENLVDKYAATIAALKQLNIDNLSDFIFVYMGLKLVDSDTAKCFETTVRSQTDMPKYDEFVKFLREQVKILYRTSTSSQTRGSSMAPHPNSGSRPSSSRALTVPPRVLVSTQQTQGRTRPCKLCNNTAHTHLYACKPFANLSAADKFKFVKDNRYCVNCLSNQHTSFYCNSNTSCRKCNARHHTLLHFGNEPFAAQSCTATVAVNEEHDTSEILSSLELEEESSSDQVRDGYLVGEGNPEVSYCSLSSTKCDSSSTTQVLATAKVYATGRDGRDVIVRCLLDPGSQKHYITTKCCSKLQLKVESNSPVTVKGIGGSSQIVKGAANISFRSRFNNTKFNIQALVLNRITSNIPTCNIDTRFLENLRSIPMADDGWGMPGEIDLLIGVSLFAEMLRPGKIIGEPGSPDALETVLGYIVLGDAPAVIQAQAPAVVAFHAISTSEVETLVRKMWELDEIDPKHIFSADDKICEENYSKTVTRATSGRYEVALPFKFSPDLLGNSLEVAGRRFLHLERRFTAQPALREAYDSVIKDYIYQGYLSPIDTADKDPLHFYMPHHAVLREDKLSTRIRPVLDASAKSSSGFSLNDLLYAGPNLQRDLFTILMNMRLLPVAITADVRQMYLRIGVRKQDRRFQRILYRFSRNDNLGGGSDIQIPIKSLEFNRVAFGLKCSPFLALRTVSQLVQDEGHRFPIGKEVVQRDLYMDDIASSLMNSDRAISAFQELIGLFKAGGFDLVKWSSNSTRVLEYIPEDYRLSQNVEFHKDDTLKILGLYWRPHDDEFAFKVISDDRPCTKRNILSSVARLFDVLGLVAPVILYAKLLIKELWIAKIDWDADPPQRITRLWNEFRRELPLLAQMKFPRHLGVVHGCSVTILGFADASEKAYGAAVYIRVDVKQIQTTVILSCAKSKVAPLKVVSLARLELCAALLLSKLIKKVFEIYSSRYPIDSVLAFSDSTVVLNWIHSSPHRWHTFVANRVSKIQDNLPSDHFYHIKGNENPCDCLSRGLTPTQLMNHPLWLQGPPWAHLQKTEWPIKTFVPKESSDAPELKSISLVIIKPIEEPFLYKLARNYSSWQRFLNVASYIYKFIRKLPLGPIVESDLEFTELEIMKVIQSIHFSDDLQRLEKGGCRSPSIKKLNPFLKDGVLRVGGRLANSEESFDFKHPILLPCKDHVVDLLIRSYHCKYLHTGPGLLSSVLRVKYWILSARRAIRAIISKCNVCFRSKPQPGFPMMADLPEPRVRAVVKAFVHTGCDYAGPVLVTPYRGKGIKSRKAYICLFTCLTTRAVHIELASDLSTACFLAAMKRFLARRGSVQCFYTDNGTNFIGARSYLRDLYAFLKNEYKPVWEKQLAESRIQWKLIPPNAPHFGGCWESNIKCIKTHLYRVIGQQILTFEELQTVLSQIESILNSRPLTVLSSDPSDPAALTPAHFLHTVPLDFLPAPDIDDSIPHLLTRYELLDKLVQSFWMRWRREYLHSLQARQKWNSPSFPVKEGTVVVVIQDNITPLHWPLGIITQTFKGKDDVIRVAMVRTKHGTYQRPVVKLCPLPTQ</sequence>
<reference evidence="3 5" key="1">
    <citation type="submission" date="2023-11" db="EMBL/GenBank/DDBJ databases">
        <authorList>
            <person name="Hedman E."/>
            <person name="Englund M."/>
            <person name="Stromberg M."/>
            <person name="Nyberg Akerstrom W."/>
            <person name="Nylinder S."/>
            <person name="Jareborg N."/>
            <person name="Kallberg Y."/>
            <person name="Kronander E."/>
        </authorList>
    </citation>
    <scope>NUCLEOTIDE SEQUENCE [LARGE SCALE GENOMIC DNA]</scope>
</reference>
<dbReference type="InterPro" id="IPR040676">
    <property type="entry name" value="DUF5641"/>
</dbReference>
<comment type="caution">
    <text evidence="3">The sequence shown here is derived from an EMBL/GenBank/DDBJ whole genome shotgun (WGS) entry which is preliminary data.</text>
</comment>
<evidence type="ECO:0000313" key="4">
    <source>
        <dbReference type="EMBL" id="CAK1586861.1"/>
    </source>
</evidence>
<accession>A0AAV1KB02</accession>
<feature type="domain" description="Integrase catalytic" evidence="2">
    <location>
        <begin position="1446"/>
        <end position="1658"/>
    </location>
</feature>
<dbReference type="SUPFAM" id="SSF56672">
    <property type="entry name" value="DNA/RNA polymerases"/>
    <property type="match status" value="1"/>
</dbReference>
<evidence type="ECO:0000313" key="3">
    <source>
        <dbReference type="EMBL" id="CAK1579704.1"/>
    </source>
</evidence>
<dbReference type="PROSITE" id="PS50994">
    <property type="entry name" value="INTEGRASE"/>
    <property type="match status" value="1"/>
</dbReference>
<evidence type="ECO:0000256" key="1">
    <source>
        <dbReference type="SAM" id="MobiDB-lite"/>
    </source>
</evidence>
<dbReference type="InterPro" id="IPR043502">
    <property type="entry name" value="DNA/RNA_pol_sf"/>
</dbReference>
<dbReference type="Pfam" id="PF03564">
    <property type="entry name" value="DUF1759"/>
    <property type="match status" value="1"/>
</dbReference>
<feature type="compositionally biased region" description="Low complexity" evidence="1">
    <location>
        <begin position="301"/>
        <end position="310"/>
    </location>
</feature>
<dbReference type="InterPro" id="IPR012337">
    <property type="entry name" value="RNaseH-like_sf"/>
</dbReference>
<feature type="compositionally biased region" description="Polar residues" evidence="1">
    <location>
        <begin position="316"/>
        <end position="326"/>
    </location>
</feature>
<dbReference type="Gene3D" id="3.30.420.10">
    <property type="entry name" value="Ribonuclease H-like superfamily/Ribonuclease H"/>
    <property type="match status" value="1"/>
</dbReference>
<dbReference type="GO" id="GO:0042575">
    <property type="term" value="C:DNA polymerase complex"/>
    <property type="evidence" value="ECO:0007669"/>
    <property type="project" value="UniProtKB-ARBA"/>
</dbReference>
<dbReference type="InterPro" id="IPR001584">
    <property type="entry name" value="Integrase_cat-core"/>
</dbReference>
<dbReference type="EMBL" id="CAVLGL010000081">
    <property type="protein sequence ID" value="CAK1586861.1"/>
    <property type="molecule type" value="Genomic_DNA"/>
</dbReference>
<dbReference type="Proteomes" id="UP001314205">
    <property type="component" value="Unassembled WGS sequence"/>
</dbReference>
<dbReference type="InterPro" id="IPR036397">
    <property type="entry name" value="RNaseH_sf"/>
</dbReference>
<dbReference type="PANTHER" id="PTHR47331:SF1">
    <property type="entry name" value="GAG-LIKE PROTEIN"/>
    <property type="match status" value="1"/>
</dbReference>
<dbReference type="GO" id="GO:0003676">
    <property type="term" value="F:nucleic acid binding"/>
    <property type="evidence" value="ECO:0007669"/>
    <property type="project" value="InterPro"/>
</dbReference>
<name>A0AAV1KB02_9NEOP</name>
<protein>
    <recommendedName>
        <fullName evidence="2">Integrase catalytic domain-containing protein</fullName>
    </recommendedName>
</protein>
<gene>
    <name evidence="3" type="ORF">PARMNEM_LOCUS1610</name>
    <name evidence="4" type="ORF">PARMNEM_LOCUS7758</name>
</gene>
<dbReference type="PANTHER" id="PTHR47331">
    <property type="entry name" value="PHD-TYPE DOMAIN-CONTAINING PROTEIN"/>
    <property type="match status" value="1"/>
</dbReference>
<dbReference type="GO" id="GO:0015074">
    <property type="term" value="P:DNA integration"/>
    <property type="evidence" value="ECO:0007669"/>
    <property type="project" value="InterPro"/>
</dbReference>
<evidence type="ECO:0000313" key="5">
    <source>
        <dbReference type="Proteomes" id="UP001314205"/>
    </source>
</evidence>
<proteinExistence type="predicted"/>
<feature type="region of interest" description="Disordered" evidence="1">
    <location>
        <begin position="301"/>
        <end position="329"/>
    </location>
</feature>
<keyword evidence="5" id="KW-1185">Reference proteome</keyword>
<dbReference type="InterPro" id="IPR008042">
    <property type="entry name" value="Retrotrans_Pao"/>
</dbReference>
<dbReference type="GO" id="GO:0071897">
    <property type="term" value="P:DNA biosynthetic process"/>
    <property type="evidence" value="ECO:0007669"/>
    <property type="project" value="UniProtKB-ARBA"/>
</dbReference>
<dbReference type="Pfam" id="PF05380">
    <property type="entry name" value="Peptidase_A17"/>
    <property type="match status" value="1"/>
</dbReference>
<dbReference type="EMBL" id="CAVLGL010000002">
    <property type="protein sequence ID" value="CAK1579704.1"/>
    <property type="molecule type" value="Genomic_DNA"/>
</dbReference>
<dbReference type="InterPro" id="IPR005312">
    <property type="entry name" value="DUF1759"/>
</dbReference>